<protein>
    <submittedName>
        <fullName evidence="2">Uncharacterized protein</fullName>
    </submittedName>
</protein>
<organism evidence="2 3">
    <name type="scientific">Megalurothrips usitatus</name>
    <name type="common">bean blossom thrips</name>
    <dbReference type="NCBI Taxonomy" id="439358"/>
    <lineage>
        <taxon>Eukaryota</taxon>
        <taxon>Metazoa</taxon>
        <taxon>Ecdysozoa</taxon>
        <taxon>Arthropoda</taxon>
        <taxon>Hexapoda</taxon>
        <taxon>Insecta</taxon>
        <taxon>Pterygota</taxon>
        <taxon>Neoptera</taxon>
        <taxon>Paraneoptera</taxon>
        <taxon>Thysanoptera</taxon>
        <taxon>Terebrantia</taxon>
        <taxon>Thripoidea</taxon>
        <taxon>Thripidae</taxon>
        <taxon>Megalurothrips</taxon>
    </lineage>
</organism>
<dbReference type="EMBL" id="JAPTSV010000011">
    <property type="protein sequence ID" value="KAJ1522445.1"/>
    <property type="molecule type" value="Genomic_DNA"/>
</dbReference>
<sequence>MNKFIVCISGALALCAMVSATPIDPNALRSLVGGDGSLPAQAADEAARSGQAAAQEVSQTAADAVARIAQKIPRGYEPRENLMTVFVGGK</sequence>
<comment type="caution">
    <text evidence="2">The sequence shown here is derived from an EMBL/GenBank/DDBJ whole genome shotgun (WGS) entry which is preliminary data.</text>
</comment>
<evidence type="ECO:0000256" key="1">
    <source>
        <dbReference type="SAM" id="SignalP"/>
    </source>
</evidence>
<proteinExistence type="predicted"/>
<keyword evidence="1" id="KW-0732">Signal</keyword>
<keyword evidence="3" id="KW-1185">Reference proteome</keyword>
<dbReference type="AlphaFoldDB" id="A0AAV7XCM2"/>
<reference evidence="2" key="1">
    <citation type="submission" date="2022-12" db="EMBL/GenBank/DDBJ databases">
        <title>Chromosome-level genome assembly of the bean flower thrips Megalurothrips usitatus.</title>
        <authorList>
            <person name="Ma L."/>
            <person name="Liu Q."/>
            <person name="Li H."/>
            <person name="Cai W."/>
        </authorList>
    </citation>
    <scope>NUCLEOTIDE SEQUENCE</scope>
    <source>
        <strain evidence="2">Cailab_2022a</strain>
    </source>
</reference>
<feature type="chain" id="PRO_5043597069" evidence="1">
    <location>
        <begin position="21"/>
        <end position="90"/>
    </location>
</feature>
<gene>
    <name evidence="2" type="ORF">ONE63_001635</name>
</gene>
<name>A0AAV7XCM2_9NEOP</name>
<dbReference type="Proteomes" id="UP001075354">
    <property type="component" value="Chromosome 11"/>
</dbReference>
<evidence type="ECO:0000313" key="2">
    <source>
        <dbReference type="EMBL" id="KAJ1522445.1"/>
    </source>
</evidence>
<evidence type="ECO:0000313" key="3">
    <source>
        <dbReference type="Proteomes" id="UP001075354"/>
    </source>
</evidence>
<accession>A0AAV7XCM2</accession>
<feature type="signal peptide" evidence="1">
    <location>
        <begin position="1"/>
        <end position="20"/>
    </location>
</feature>